<keyword evidence="2" id="KW-1133">Transmembrane helix</keyword>
<dbReference type="Pfam" id="PF07811">
    <property type="entry name" value="TadE"/>
    <property type="match status" value="1"/>
</dbReference>
<dbReference type="Proteomes" id="UP001180715">
    <property type="component" value="Unassembled WGS sequence"/>
</dbReference>
<evidence type="ECO:0000259" key="3">
    <source>
        <dbReference type="Pfam" id="PF07811"/>
    </source>
</evidence>
<feature type="transmembrane region" description="Helical" evidence="2">
    <location>
        <begin position="85"/>
        <end position="106"/>
    </location>
</feature>
<name>A0ABU1Z0U7_9MICC</name>
<sequence length="187" mass="19681">MNSSSDQTRKRGAQIHPRGTGAYPSGTHAHPRSVMVKQPLETLAVPDPMRQTRNHPARGYAAQGYAVQRCSGQGCAARGSVTVEFAVLLPALVLLLAFVGAVATVGTAQVRAQHAAGIAAREEARGAHVDVARVAGAGATHRVQRSNEWVTVEVKNTVKLWKLLGPGIPVEATATARVEEVVSDALK</sequence>
<organism evidence="4 5">
    <name type="scientific">Pseudoglutamicibacter albus</name>
    <dbReference type="NCBI Taxonomy" id="98671"/>
    <lineage>
        <taxon>Bacteria</taxon>
        <taxon>Bacillati</taxon>
        <taxon>Actinomycetota</taxon>
        <taxon>Actinomycetes</taxon>
        <taxon>Micrococcales</taxon>
        <taxon>Micrococcaceae</taxon>
        <taxon>Pseudoglutamicibacter</taxon>
    </lineage>
</organism>
<keyword evidence="5" id="KW-1185">Reference proteome</keyword>
<gene>
    <name evidence="4" type="ORF">J2S67_001495</name>
</gene>
<evidence type="ECO:0000313" key="4">
    <source>
        <dbReference type="EMBL" id="MDR7294227.1"/>
    </source>
</evidence>
<feature type="region of interest" description="Disordered" evidence="1">
    <location>
        <begin position="1"/>
        <end position="31"/>
    </location>
</feature>
<accession>A0ABU1Z0U7</accession>
<reference evidence="4" key="1">
    <citation type="submission" date="2023-07" db="EMBL/GenBank/DDBJ databases">
        <title>Sequencing the genomes of 1000 actinobacteria strains.</title>
        <authorList>
            <person name="Klenk H.-P."/>
        </authorList>
    </citation>
    <scope>NUCLEOTIDE SEQUENCE</scope>
    <source>
        <strain evidence="4">DSM 13068</strain>
    </source>
</reference>
<evidence type="ECO:0000256" key="2">
    <source>
        <dbReference type="SAM" id="Phobius"/>
    </source>
</evidence>
<evidence type="ECO:0000313" key="5">
    <source>
        <dbReference type="Proteomes" id="UP001180715"/>
    </source>
</evidence>
<comment type="caution">
    <text evidence="4">The sequence shown here is derived from an EMBL/GenBank/DDBJ whole genome shotgun (WGS) entry which is preliminary data.</text>
</comment>
<evidence type="ECO:0000256" key="1">
    <source>
        <dbReference type="SAM" id="MobiDB-lite"/>
    </source>
</evidence>
<dbReference type="EMBL" id="JAVDXX010000001">
    <property type="protein sequence ID" value="MDR7294227.1"/>
    <property type="molecule type" value="Genomic_DNA"/>
</dbReference>
<protein>
    <recommendedName>
        <fullName evidence="3">TadE-like domain-containing protein</fullName>
    </recommendedName>
</protein>
<dbReference type="InterPro" id="IPR012495">
    <property type="entry name" value="TadE-like_dom"/>
</dbReference>
<keyword evidence="2" id="KW-0812">Transmembrane</keyword>
<dbReference type="NCBIfam" id="NF041390">
    <property type="entry name" value="TadE_Rv3655c"/>
    <property type="match status" value="1"/>
</dbReference>
<proteinExistence type="predicted"/>
<dbReference type="RefSeq" id="WP_310247732.1">
    <property type="nucleotide sequence ID" value="NZ_JAVDXX010000001.1"/>
</dbReference>
<dbReference type="InterPro" id="IPR049790">
    <property type="entry name" value="Rv3655c/TadE"/>
</dbReference>
<feature type="domain" description="TadE-like" evidence="3">
    <location>
        <begin position="79"/>
        <end position="121"/>
    </location>
</feature>
<keyword evidence="2" id="KW-0472">Membrane</keyword>